<dbReference type="InterPro" id="IPR007476">
    <property type="entry name" value="RdgC"/>
</dbReference>
<dbReference type="PANTHER" id="PTHR38103">
    <property type="entry name" value="RECOMBINATION-ASSOCIATED PROTEIN RDGC"/>
    <property type="match status" value="1"/>
</dbReference>
<evidence type="ECO:0000256" key="5">
    <source>
        <dbReference type="ARBA" id="ARBA00023172"/>
    </source>
</evidence>
<evidence type="ECO:0000313" key="7">
    <source>
        <dbReference type="Proteomes" id="UP000254326"/>
    </source>
</evidence>
<comment type="subcellular location">
    <subcellularLocation>
        <location evidence="1">Cytoplasm</location>
        <location evidence="1">Nucleoid</location>
    </subcellularLocation>
</comment>
<organism evidence="6 7">
    <name type="scientific">Marinomonas piezotolerans</name>
    <dbReference type="NCBI Taxonomy" id="2213058"/>
    <lineage>
        <taxon>Bacteria</taxon>
        <taxon>Pseudomonadati</taxon>
        <taxon>Pseudomonadota</taxon>
        <taxon>Gammaproteobacteria</taxon>
        <taxon>Oceanospirillales</taxon>
        <taxon>Oceanospirillaceae</taxon>
        <taxon>Marinomonas</taxon>
    </lineage>
</organism>
<name>A0A370UA67_9GAMM</name>
<evidence type="ECO:0000256" key="2">
    <source>
        <dbReference type="ARBA" id="ARBA00008657"/>
    </source>
</evidence>
<evidence type="ECO:0000256" key="4">
    <source>
        <dbReference type="ARBA" id="ARBA00022490"/>
    </source>
</evidence>
<proteinExistence type="inferred from homology"/>
<keyword evidence="7" id="KW-1185">Reference proteome</keyword>
<comment type="similarity">
    <text evidence="2">Belongs to the RdgC family.</text>
</comment>
<accession>A0A370UA67</accession>
<dbReference type="Pfam" id="PF04381">
    <property type="entry name" value="RdgC"/>
    <property type="match status" value="1"/>
</dbReference>
<dbReference type="OrthoDB" id="5290530at2"/>
<evidence type="ECO:0000313" key="6">
    <source>
        <dbReference type="EMBL" id="RDL44653.1"/>
    </source>
</evidence>
<dbReference type="RefSeq" id="WP_115467916.1">
    <property type="nucleotide sequence ID" value="NZ_QKRA01000003.1"/>
</dbReference>
<evidence type="ECO:0000256" key="3">
    <source>
        <dbReference type="ARBA" id="ARBA00022296"/>
    </source>
</evidence>
<dbReference type="Proteomes" id="UP000254326">
    <property type="component" value="Unassembled WGS sequence"/>
</dbReference>
<comment type="caution">
    <text evidence="6">The sequence shown here is derived from an EMBL/GenBank/DDBJ whole genome shotgun (WGS) entry which is preliminary data.</text>
</comment>
<keyword evidence="5" id="KW-0233">DNA recombination</keyword>
<evidence type="ECO:0000256" key="1">
    <source>
        <dbReference type="ARBA" id="ARBA00004453"/>
    </source>
</evidence>
<protein>
    <recommendedName>
        <fullName evidence="3">Recombination-associated protein RdgC</fullName>
    </recommendedName>
</protein>
<gene>
    <name evidence="6" type="ORF">DN730_09720</name>
</gene>
<dbReference type="GO" id="GO:0006310">
    <property type="term" value="P:DNA recombination"/>
    <property type="evidence" value="ECO:0007669"/>
    <property type="project" value="UniProtKB-KW"/>
</dbReference>
<dbReference type="PANTHER" id="PTHR38103:SF1">
    <property type="entry name" value="RECOMBINATION-ASSOCIATED PROTEIN RDGC"/>
    <property type="match status" value="1"/>
</dbReference>
<dbReference type="GO" id="GO:0043590">
    <property type="term" value="C:bacterial nucleoid"/>
    <property type="evidence" value="ECO:0007669"/>
    <property type="project" value="TreeGrafter"/>
</dbReference>
<dbReference type="AlphaFoldDB" id="A0A370UA67"/>
<keyword evidence="4" id="KW-0963">Cytoplasm</keyword>
<sequence>MFFKSFQFFQLKEPASIDFEAMTAVLPEFALKEVGSNDWFTFGTLPLVRNSECWSIVCNDCMLIRFGKEEKSLPAAVVREALDTKIAEIELVEGRKIGRKEKGDIKDELVFTLRPKAFAKRSDIWLYIDKKAALLVLNTTNAGMTEQAFKLLQTMCGSFPMVPLQAQASPAGIMTDWLVKNDLPAILETGDECEVADNSEDKAKARFKNLEPLSEDVTRHLDQGMQVKSLGLKWSDKASFVLNDDLTIKKVKWDEMLKEAAFNNSQGGDMSDLDANFALMSLTVRKFFNEHFAKWFEIAADFEQEQAA</sequence>
<dbReference type="EMBL" id="QKRA01000003">
    <property type="protein sequence ID" value="RDL44653.1"/>
    <property type="molecule type" value="Genomic_DNA"/>
</dbReference>
<dbReference type="GO" id="GO:0000018">
    <property type="term" value="P:regulation of DNA recombination"/>
    <property type="evidence" value="ECO:0007669"/>
    <property type="project" value="TreeGrafter"/>
</dbReference>
<reference evidence="6 7" key="1">
    <citation type="submission" date="2018-06" db="EMBL/GenBank/DDBJ databases">
        <title>Marinomonas sp. YLB-05 draft genome sequence.</title>
        <authorList>
            <person name="Yu L."/>
            <person name="Tang X."/>
        </authorList>
    </citation>
    <scope>NUCLEOTIDE SEQUENCE [LARGE SCALE GENOMIC DNA]</scope>
    <source>
        <strain evidence="6 7">YLB-05</strain>
    </source>
</reference>
<dbReference type="NCBIfam" id="NF001464">
    <property type="entry name" value="PRK00321.1-5"/>
    <property type="match status" value="1"/>
</dbReference>
<dbReference type="GO" id="GO:0003690">
    <property type="term" value="F:double-stranded DNA binding"/>
    <property type="evidence" value="ECO:0007669"/>
    <property type="project" value="TreeGrafter"/>
</dbReference>